<dbReference type="RefSeq" id="WP_025388102.1">
    <property type="nucleotide sequence ID" value="NZ_CP004350.1"/>
</dbReference>
<protein>
    <recommendedName>
        <fullName evidence="3">VWFA domain-containing protein</fullName>
    </recommendedName>
</protein>
<sequence>MVKLPLRTATQFLALLVTIMFVITWTAWPALAQSASTSDEVAESESSASDTEDEPADSDSSESSDGGDSRAALIMDASDSMMAQDVDGGTRLDAAKQAANQLVDSLPETAVMGMLVYGASESNAPDNRERGCQDIDVLAPVERIDKEELKGEIDALEAQGYTPMGNALRAAADELGSEGERSIILVSDGIDTCAPPPVCEVAEELAGDGLDLAIHTVGFKADEAAQAELECISEISGGIYVEAENAEELGNQLEFLVQRDAVGYEMAGTEFEYADNIDDAKWLDEGQYQTHVTVSGTESEVNYFRVAVPEGHNAMISVTGIPQRDATGSVASGSDGSVRVNAAEVSNHMDGSDCRADESMTVWRGNVDMRNLFPTEPMTSFIDGEEVGNCDMEEWIVGHTFTAGTDGELVGEELGVEVNIYYEPVPPENVIQLEGDFGSLAQESPDVKFGEAQGVENGTSFNDAPEIEPGTIKNSIVAGETHYYKIPVEWGQVPEMAIRNRLNENIDSAWLSLQLVNPVKSVVEDTYNSQHTSNDTDVSHLMSDRPLRYNNRNANAGGDRMSIAGDHFIAVSLSVPWDEESLRNIDQEYELAVDVTRPVDEGSDWRPTYEPGPESSDTPPTFEAASSEAEETATESEEATDTDTSNAAAEGESGGGGFNGAIWGAVGILVLGLLAAIAVIVMRMRNKQ</sequence>
<feature type="transmembrane region" description="Helical" evidence="2">
    <location>
        <begin position="661"/>
        <end position="682"/>
    </location>
</feature>
<dbReference type="Gene3D" id="3.40.50.410">
    <property type="entry name" value="von Willebrand factor, type A domain"/>
    <property type="match status" value="1"/>
</dbReference>
<keyword evidence="2" id="KW-0472">Membrane</keyword>
<dbReference type="InterPro" id="IPR002035">
    <property type="entry name" value="VWF_A"/>
</dbReference>
<dbReference type="InterPro" id="IPR051266">
    <property type="entry name" value="CLCR"/>
</dbReference>
<evidence type="ECO:0000259" key="3">
    <source>
        <dbReference type="PROSITE" id="PS50234"/>
    </source>
</evidence>
<name>A0ABN4CF33_9CORY</name>
<feature type="domain" description="VWFA" evidence="3">
    <location>
        <begin position="70"/>
        <end position="256"/>
    </location>
</feature>
<accession>A0ABN4CF33</accession>
<gene>
    <name evidence="4" type="ORF">CCASEI_12070</name>
</gene>
<dbReference type="Pfam" id="PF13519">
    <property type="entry name" value="VWA_2"/>
    <property type="match status" value="1"/>
</dbReference>
<keyword evidence="5" id="KW-1185">Reference proteome</keyword>
<feature type="compositionally biased region" description="Low complexity" evidence="1">
    <location>
        <begin position="642"/>
        <end position="651"/>
    </location>
</feature>
<proteinExistence type="predicted"/>
<evidence type="ECO:0000256" key="1">
    <source>
        <dbReference type="SAM" id="MobiDB-lite"/>
    </source>
</evidence>
<dbReference type="InterPro" id="IPR036465">
    <property type="entry name" value="vWFA_dom_sf"/>
</dbReference>
<evidence type="ECO:0000313" key="5">
    <source>
        <dbReference type="Proteomes" id="UP000019226"/>
    </source>
</evidence>
<dbReference type="EMBL" id="CP004350">
    <property type="protein sequence ID" value="AHI20964.1"/>
    <property type="molecule type" value="Genomic_DNA"/>
</dbReference>
<dbReference type="GeneID" id="82878514"/>
<dbReference type="SUPFAM" id="SSF53300">
    <property type="entry name" value="vWA-like"/>
    <property type="match status" value="1"/>
</dbReference>
<dbReference type="SMART" id="SM00327">
    <property type="entry name" value="VWA"/>
    <property type="match status" value="1"/>
</dbReference>
<dbReference type="PROSITE" id="PS50234">
    <property type="entry name" value="VWFA"/>
    <property type="match status" value="1"/>
</dbReference>
<evidence type="ECO:0000256" key="2">
    <source>
        <dbReference type="SAM" id="Phobius"/>
    </source>
</evidence>
<reference evidence="5" key="1">
    <citation type="submission" date="2013-02" db="EMBL/GenBank/DDBJ databases">
        <title>The complete genome sequence of Corynebacterium casei LMG S-19264 (=DSM 44701).</title>
        <authorList>
            <person name="Ruckert C."/>
            <person name="Albersmeier A."/>
            <person name="Kalinowski J."/>
        </authorList>
    </citation>
    <scope>NUCLEOTIDE SEQUENCE [LARGE SCALE GENOMIC DNA]</scope>
    <source>
        <strain evidence="5">LMG S-19264</strain>
    </source>
</reference>
<feature type="compositionally biased region" description="Acidic residues" evidence="1">
    <location>
        <begin position="628"/>
        <end position="641"/>
    </location>
</feature>
<feature type="region of interest" description="Disordered" evidence="1">
    <location>
        <begin position="594"/>
        <end position="655"/>
    </location>
</feature>
<feature type="compositionally biased region" description="Low complexity" evidence="1">
    <location>
        <begin position="38"/>
        <end position="49"/>
    </location>
</feature>
<feature type="region of interest" description="Disordered" evidence="1">
    <location>
        <begin position="38"/>
        <end position="69"/>
    </location>
</feature>
<dbReference type="PANTHER" id="PTHR10579">
    <property type="entry name" value="CALCIUM-ACTIVATED CHLORIDE CHANNEL REGULATOR"/>
    <property type="match status" value="1"/>
</dbReference>
<feature type="compositionally biased region" description="Acidic residues" evidence="1">
    <location>
        <begin position="50"/>
        <end position="62"/>
    </location>
</feature>
<dbReference type="Proteomes" id="UP000019226">
    <property type="component" value="Chromosome"/>
</dbReference>
<evidence type="ECO:0000313" key="4">
    <source>
        <dbReference type="EMBL" id="AHI20964.1"/>
    </source>
</evidence>
<organism evidence="4 5">
    <name type="scientific">Corynebacterium casei LMG S-19264</name>
    <dbReference type="NCBI Taxonomy" id="1285583"/>
    <lineage>
        <taxon>Bacteria</taxon>
        <taxon>Bacillati</taxon>
        <taxon>Actinomycetota</taxon>
        <taxon>Actinomycetes</taxon>
        <taxon>Mycobacteriales</taxon>
        <taxon>Corynebacteriaceae</taxon>
        <taxon>Corynebacterium</taxon>
    </lineage>
</organism>
<dbReference type="PANTHER" id="PTHR10579:SF43">
    <property type="entry name" value="ZINC FINGER (C3HC4-TYPE RING FINGER) FAMILY PROTEIN"/>
    <property type="match status" value="1"/>
</dbReference>
<keyword evidence="2" id="KW-1133">Transmembrane helix</keyword>
<keyword evidence="2" id="KW-0812">Transmembrane</keyword>